<feature type="compositionally biased region" description="Low complexity" evidence="1">
    <location>
        <begin position="230"/>
        <end position="255"/>
    </location>
</feature>
<comment type="caution">
    <text evidence="2">The sequence shown here is derived from an EMBL/GenBank/DDBJ whole genome shotgun (WGS) entry which is preliminary data.</text>
</comment>
<accession>A0AAN4Z0K0</accession>
<feature type="compositionally biased region" description="Basic and acidic residues" evidence="1">
    <location>
        <begin position="51"/>
        <end position="63"/>
    </location>
</feature>
<reference evidence="3" key="1">
    <citation type="submission" date="2022-10" db="EMBL/GenBank/DDBJ databases">
        <title>Genome assembly of Pristionchus species.</title>
        <authorList>
            <person name="Yoshida K."/>
            <person name="Sommer R.J."/>
        </authorList>
    </citation>
    <scope>NUCLEOTIDE SEQUENCE [LARGE SCALE GENOMIC DNA]</scope>
    <source>
        <strain evidence="3">RS5460</strain>
    </source>
</reference>
<dbReference type="AlphaFoldDB" id="A0AAN4Z0K0"/>
<sequence>MDTVAVSTSDSNQDAHQYELSWNGANGKMNGMGDLENLKEDKHDERLMGVIKQEDSNEDKSTERQSVIENSLLDKPSDGTTLSVLHPVTNTPSFDYDPLASMFYNPSTAYPSAYTGYSYPLVGQFQPTNLFGNSAFPSSFARTDFEPRLSYSYDSAYTSYPSYLNPFNQEQQQQPLQPAQEEVQRECIRCGMTLNEALRLTRNRLCTDCIANTNTSSSLTAGGIPPIEMPSIQTFSSSSPSLPISSIQSKSSITPRTPVTAHTKKTPTNVIPHHSSSSSSS</sequence>
<protein>
    <submittedName>
        <fullName evidence="2">Uncharacterized protein</fullName>
    </submittedName>
</protein>
<organism evidence="2 3">
    <name type="scientific">Pristionchus mayeri</name>
    <dbReference type="NCBI Taxonomy" id="1317129"/>
    <lineage>
        <taxon>Eukaryota</taxon>
        <taxon>Metazoa</taxon>
        <taxon>Ecdysozoa</taxon>
        <taxon>Nematoda</taxon>
        <taxon>Chromadorea</taxon>
        <taxon>Rhabditida</taxon>
        <taxon>Rhabditina</taxon>
        <taxon>Diplogasteromorpha</taxon>
        <taxon>Diplogasteroidea</taxon>
        <taxon>Neodiplogasteridae</taxon>
        <taxon>Pristionchus</taxon>
    </lineage>
</organism>
<evidence type="ECO:0000256" key="1">
    <source>
        <dbReference type="SAM" id="MobiDB-lite"/>
    </source>
</evidence>
<feature type="region of interest" description="Disordered" evidence="1">
    <location>
        <begin position="51"/>
        <end position="76"/>
    </location>
</feature>
<feature type="non-terminal residue" evidence="2">
    <location>
        <position position="281"/>
    </location>
</feature>
<feature type="region of interest" description="Disordered" evidence="1">
    <location>
        <begin position="230"/>
        <end position="281"/>
    </location>
</feature>
<dbReference type="Proteomes" id="UP001328107">
    <property type="component" value="Unassembled WGS sequence"/>
</dbReference>
<keyword evidence="3" id="KW-1185">Reference proteome</keyword>
<evidence type="ECO:0000313" key="3">
    <source>
        <dbReference type="Proteomes" id="UP001328107"/>
    </source>
</evidence>
<name>A0AAN4Z0K0_9BILA</name>
<gene>
    <name evidence="2" type="ORF">PMAYCL1PPCAC_02527</name>
</gene>
<proteinExistence type="predicted"/>
<dbReference type="EMBL" id="BTRK01000001">
    <property type="protein sequence ID" value="GMR32332.1"/>
    <property type="molecule type" value="Genomic_DNA"/>
</dbReference>
<evidence type="ECO:0000313" key="2">
    <source>
        <dbReference type="EMBL" id="GMR32332.1"/>
    </source>
</evidence>